<keyword evidence="1" id="KW-0472">Membrane</keyword>
<keyword evidence="3" id="KW-1185">Reference proteome</keyword>
<dbReference type="InterPro" id="IPR023578">
    <property type="entry name" value="Ras_GEF_dom_sf"/>
</dbReference>
<dbReference type="SUPFAM" id="SSF48366">
    <property type="entry name" value="Ras GEF"/>
    <property type="match status" value="1"/>
</dbReference>
<evidence type="ECO:0000313" key="2">
    <source>
        <dbReference type="EMBL" id="ETO01225.1"/>
    </source>
</evidence>
<protein>
    <submittedName>
        <fullName evidence="2">Uncharacterized protein</fullName>
    </submittedName>
</protein>
<gene>
    <name evidence="2" type="ORF">RFI_36215</name>
</gene>
<organism evidence="2 3">
    <name type="scientific">Reticulomyxa filosa</name>
    <dbReference type="NCBI Taxonomy" id="46433"/>
    <lineage>
        <taxon>Eukaryota</taxon>
        <taxon>Sar</taxon>
        <taxon>Rhizaria</taxon>
        <taxon>Retaria</taxon>
        <taxon>Foraminifera</taxon>
        <taxon>Monothalamids</taxon>
        <taxon>Reticulomyxidae</taxon>
        <taxon>Reticulomyxa</taxon>
    </lineage>
</organism>
<comment type="caution">
    <text evidence="2">The sequence shown here is derived from an EMBL/GenBank/DDBJ whole genome shotgun (WGS) entry which is preliminary data.</text>
</comment>
<evidence type="ECO:0000313" key="3">
    <source>
        <dbReference type="Proteomes" id="UP000023152"/>
    </source>
</evidence>
<proteinExistence type="predicted"/>
<sequence length="149" mass="17167">MDSAMLASGIQPSVRNLVGVVERPSSNSINANNADESKSDEIILQQIDNETMEALIICCKEFSTTEFLYIFFIFMMYTFFFCCFPNEVRDDEKKFEDFKEKSMKSIQLNVVKNLRTWMKLYCEEDFANDEKVGSLDQANANGLEAIFLE</sequence>
<dbReference type="EMBL" id="ASPP01038882">
    <property type="protein sequence ID" value="ETO01225.1"/>
    <property type="molecule type" value="Genomic_DNA"/>
</dbReference>
<dbReference type="AlphaFoldDB" id="X6LKG7"/>
<feature type="transmembrane region" description="Helical" evidence="1">
    <location>
        <begin position="67"/>
        <end position="84"/>
    </location>
</feature>
<keyword evidence="1" id="KW-1133">Transmembrane helix</keyword>
<name>X6LKG7_RETFI</name>
<evidence type="ECO:0000256" key="1">
    <source>
        <dbReference type="SAM" id="Phobius"/>
    </source>
</evidence>
<dbReference type="Proteomes" id="UP000023152">
    <property type="component" value="Unassembled WGS sequence"/>
</dbReference>
<accession>X6LKG7</accession>
<keyword evidence="1" id="KW-0812">Transmembrane</keyword>
<reference evidence="2 3" key="1">
    <citation type="journal article" date="2013" name="Curr. Biol.">
        <title>The Genome of the Foraminiferan Reticulomyxa filosa.</title>
        <authorList>
            <person name="Glockner G."/>
            <person name="Hulsmann N."/>
            <person name="Schleicher M."/>
            <person name="Noegel A.A."/>
            <person name="Eichinger L."/>
            <person name="Gallinger C."/>
            <person name="Pawlowski J."/>
            <person name="Sierra R."/>
            <person name="Euteneuer U."/>
            <person name="Pillet L."/>
            <person name="Moustafa A."/>
            <person name="Platzer M."/>
            <person name="Groth M."/>
            <person name="Szafranski K."/>
            <person name="Schliwa M."/>
        </authorList>
    </citation>
    <scope>NUCLEOTIDE SEQUENCE [LARGE SCALE GENOMIC DNA]</scope>
</reference>